<dbReference type="FunFam" id="3.40.50.720:FF:000084">
    <property type="entry name" value="Short-chain dehydrogenase reductase"/>
    <property type="match status" value="1"/>
</dbReference>
<dbReference type="SMART" id="SM00822">
    <property type="entry name" value="PKS_KR"/>
    <property type="match status" value="1"/>
</dbReference>
<dbReference type="PANTHER" id="PTHR42760">
    <property type="entry name" value="SHORT-CHAIN DEHYDROGENASES/REDUCTASES FAMILY MEMBER"/>
    <property type="match status" value="1"/>
</dbReference>
<evidence type="ECO:0000259" key="2">
    <source>
        <dbReference type="SMART" id="SM00822"/>
    </source>
</evidence>
<dbReference type="PRINTS" id="PR00080">
    <property type="entry name" value="SDRFAMILY"/>
</dbReference>
<evidence type="ECO:0000313" key="4">
    <source>
        <dbReference type="Proteomes" id="UP000635142"/>
    </source>
</evidence>
<feature type="domain" description="Ketoreductase" evidence="2">
    <location>
        <begin position="9"/>
        <end position="177"/>
    </location>
</feature>
<reference evidence="3" key="1">
    <citation type="submission" date="2020-08" db="EMBL/GenBank/DDBJ databases">
        <title>Sulfitobacter aestuariivivens sp. nov., isolated from a tidal flat.</title>
        <authorList>
            <person name="Park S."/>
            <person name="Yoon J.-H."/>
        </authorList>
    </citation>
    <scope>NUCLEOTIDE SEQUENCE</scope>
    <source>
        <strain evidence="3">TSTF-M16</strain>
    </source>
</reference>
<dbReference type="Proteomes" id="UP000635142">
    <property type="component" value="Unassembled WGS sequence"/>
</dbReference>
<keyword evidence="4" id="KW-1185">Reference proteome</keyword>
<proteinExistence type="inferred from homology"/>
<dbReference type="Gene3D" id="3.40.50.720">
    <property type="entry name" value="NAD(P)-binding Rossmann-like Domain"/>
    <property type="match status" value="1"/>
</dbReference>
<dbReference type="PRINTS" id="PR00081">
    <property type="entry name" value="GDHRDH"/>
</dbReference>
<dbReference type="PANTHER" id="PTHR42760:SF129">
    <property type="entry name" value="OXIDOREDUCTASE"/>
    <property type="match status" value="1"/>
</dbReference>
<dbReference type="InterPro" id="IPR036291">
    <property type="entry name" value="NAD(P)-bd_dom_sf"/>
</dbReference>
<dbReference type="AlphaFoldDB" id="A0A927D556"/>
<accession>A0A927D556</accession>
<dbReference type="CDD" id="cd05233">
    <property type="entry name" value="SDR_c"/>
    <property type="match status" value="1"/>
</dbReference>
<dbReference type="RefSeq" id="WP_191076311.1">
    <property type="nucleotide sequence ID" value="NZ_JACTAG010000002.1"/>
</dbReference>
<comment type="caution">
    <text evidence="3">The sequence shown here is derived from an EMBL/GenBank/DDBJ whole genome shotgun (WGS) entry which is preliminary data.</text>
</comment>
<evidence type="ECO:0000256" key="1">
    <source>
        <dbReference type="ARBA" id="ARBA00006484"/>
    </source>
</evidence>
<dbReference type="GO" id="GO:0030497">
    <property type="term" value="P:fatty acid elongation"/>
    <property type="evidence" value="ECO:0007669"/>
    <property type="project" value="TreeGrafter"/>
</dbReference>
<protein>
    <submittedName>
        <fullName evidence="3">SDR family oxidoreductase</fullName>
    </submittedName>
</protein>
<dbReference type="SUPFAM" id="SSF51735">
    <property type="entry name" value="NAD(P)-binding Rossmann-fold domains"/>
    <property type="match status" value="1"/>
</dbReference>
<evidence type="ECO:0000313" key="3">
    <source>
        <dbReference type="EMBL" id="MBD3665328.1"/>
    </source>
</evidence>
<dbReference type="Pfam" id="PF13561">
    <property type="entry name" value="adh_short_C2"/>
    <property type="match status" value="1"/>
</dbReference>
<dbReference type="GO" id="GO:0016616">
    <property type="term" value="F:oxidoreductase activity, acting on the CH-OH group of donors, NAD or NADP as acceptor"/>
    <property type="evidence" value="ECO:0007669"/>
    <property type="project" value="TreeGrafter"/>
</dbReference>
<name>A0A927D556_9RHOB</name>
<comment type="similarity">
    <text evidence="1">Belongs to the short-chain dehydrogenases/reductases (SDR) family.</text>
</comment>
<dbReference type="InterPro" id="IPR002347">
    <property type="entry name" value="SDR_fam"/>
</dbReference>
<sequence>MTDKTYSGRTALVTGASAGIGREIAQHLLDQGCHVISAARRPLNIASDYVTSYEVDLADRAAVQAFAKTIAADHAVDILVNNAGVVRNTPVEDVSGEEFDLLQELHLFTAIQLAQAVIPNMKAQGFGRIVNMSSRAVVGMQQRTVYAATKAAIMSMTRTWALELGPSGITVNAIAPGIVMTDMVAPDIPAGGEKARAIAASLPRRRLGKADDIARATLFFTDPRNDWVTGQTLFVCGGASLASTAVI</sequence>
<dbReference type="PROSITE" id="PS00061">
    <property type="entry name" value="ADH_SHORT"/>
    <property type="match status" value="1"/>
</dbReference>
<organism evidence="3 4">
    <name type="scientific">Sulfitobacter aestuariivivens</name>
    <dbReference type="NCBI Taxonomy" id="2766981"/>
    <lineage>
        <taxon>Bacteria</taxon>
        <taxon>Pseudomonadati</taxon>
        <taxon>Pseudomonadota</taxon>
        <taxon>Alphaproteobacteria</taxon>
        <taxon>Rhodobacterales</taxon>
        <taxon>Roseobacteraceae</taxon>
        <taxon>Sulfitobacter</taxon>
    </lineage>
</organism>
<dbReference type="InterPro" id="IPR057326">
    <property type="entry name" value="KR_dom"/>
</dbReference>
<dbReference type="EMBL" id="JACTAG010000002">
    <property type="protein sequence ID" value="MBD3665328.1"/>
    <property type="molecule type" value="Genomic_DNA"/>
</dbReference>
<dbReference type="InterPro" id="IPR020904">
    <property type="entry name" value="Sc_DH/Rdtase_CS"/>
</dbReference>
<gene>
    <name evidence="3" type="ORF">H9Q16_15435</name>
</gene>